<dbReference type="EMBL" id="CP021659">
    <property type="protein sequence ID" value="AWK14163.1"/>
    <property type="molecule type" value="Genomic_DNA"/>
</dbReference>
<keyword evidence="2" id="KW-1185">Reference proteome</keyword>
<proteinExistence type="predicted"/>
<dbReference type="AlphaFoldDB" id="A0A2U8I4T5"/>
<accession>A0A2U8I4T5</accession>
<evidence type="ECO:0000313" key="1">
    <source>
        <dbReference type="EMBL" id="AWK14163.1"/>
    </source>
</evidence>
<sequence>MDSKNHGSPRWLNELIAFGFFRRRAVRPCSDNPWVHTVLLKVFFHDNATDKKGQWPGGKGEKKKINAVFAGC</sequence>
<name>A0A2U8I4T5_9GAMM</name>
<protein>
    <submittedName>
        <fullName evidence="1">Uncharacterized protein</fullName>
    </submittedName>
</protein>
<dbReference type="Proteomes" id="UP000261875">
    <property type="component" value="Chromosome"/>
</dbReference>
<dbReference type="KEGG" id="fsm:CCS41_06190"/>
<reference evidence="1 2" key="1">
    <citation type="submission" date="2017-05" db="EMBL/GenBank/DDBJ databases">
        <title>Genome sequence of Candidatus Fukatsuia symbiotica and Candidatus Hamiltonella defensa from Acyrthosiphon pisum strain 5D.</title>
        <authorList>
            <person name="Patel V.A."/>
            <person name="Chevignon G."/>
            <person name="Russell J.A."/>
            <person name="Oliver K.M."/>
        </authorList>
    </citation>
    <scope>NUCLEOTIDE SEQUENCE [LARGE SCALE GENOMIC DNA]</scope>
    <source>
        <strain evidence="1 2">5D</strain>
    </source>
</reference>
<organism evidence="1 2">
    <name type="scientific">Candidatus Fukatsuia symbiotica</name>
    <dbReference type="NCBI Taxonomy" id="1878942"/>
    <lineage>
        <taxon>Bacteria</taxon>
        <taxon>Pseudomonadati</taxon>
        <taxon>Pseudomonadota</taxon>
        <taxon>Gammaproteobacteria</taxon>
        <taxon>Enterobacterales</taxon>
        <taxon>Yersiniaceae</taxon>
        <taxon>Candidatus Fukatsuia</taxon>
    </lineage>
</organism>
<evidence type="ECO:0000313" key="2">
    <source>
        <dbReference type="Proteomes" id="UP000261875"/>
    </source>
</evidence>
<gene>
    <name evidence="1" type="ORF">CCS41_06190</name>
</gene>